<name>A0A2C5YEQ8_9HYPO</name>
<dbReference type="OrthoDB" id="428342at2759"/>
<proteinExistence type="predicted"/>
<feature type="compositionally biased region" description="Low complexity" evidence="1">
    <location>
        <begin position="12"/>
        <end position="21"/>
    </location>
</feature>
<reference evidence="2 3" key="1">
    <citation type="submission" date="2017-06" db="EMBL/GenBank/DDBJ databases">
        <title>Ant-infecting Ophiocordyceps genomes reveal a high diversity of potential behavioral manipulation genes and a possible major role for enterotoxins.</title>
        <authorList>
            <person name="De Bekker C."/>
            <person name="Evans H.C."/>
            <person name="Brachmann A."/>
            <person name="Hughes D.P."/>
        </authorList>
    </citation>
    <scope>NUCLEOTIDE SEQUENCE [LARGE SCALE GENOMIC DNA]</scope>
    <source>
        <strain evidence="2 3">1348a</strain>
    </source>
</reference>
<protein>
    <submittedName>
        <fullName evidence="2">Uncharacterized protein</fullName>
    </submittedName>
</protein>
<gene>
    <name evidence="2" type="ORF">CDD82_1674</name>
</gene>
<evidence type="ECO:0000313" key="2">
    <source>
        <dbReference type="EMBL" id="PHH65361.1"/>
    </source>
</evidence>
<feature type="compositionally biased region" description="Pro residues" evidence="1">
    <location>
        <begin position="1"/>
        <end position="11"/>
    </location>
</feature>
<evidence type="ECO:0000313" key="3">
    <source>
        <dbReference type="Proteomes" id="UP000224854"/>
    </source>
</evidence>
<keyword evidence="3" id="KW-1185">Reference proteome</keyword>
<dbReference type="AlphaFoldDB" id="A0A2C5YEQ8"/>
<comment type="caution">
    <text evidence="2">The sequence shown here is derived from an EMBL/GenBank/DDBJ whole genome shotgun (WGS) entry which is preliminary data.</text>
</comment>
<accession>A0A2C5YEQ8</accession>
<dbReference type="EMBL" id="NJEU01001520">
    <property type="protein sequence ID" value="PHH65361.1"/>
    <property type="molecule type" value="Genomic_DNA"/>
</dbReference>
<organism evidence="2 3">
    <name type="scientific">Ophiocordyceps australis</name>
    <dbReference type="NCBI Taxonomy" id="1399860"/>
    <lineage>
        <taxon>Eukaryota</taxon>
        <taxon>Fungi</taxon>
        <taxon>Dikarya</taxon>
        <taxon>Ascomycota</taxon>
        <taxon>Pezizomycotina</taxon>
        <taxon>Sordariomycetes</taxon>
        <taxon>Hypocreomycetidae</taxon>
        <taxon>Hypocreales</taxon>
        <taxon>Ophiocordycipitaceae</taxon>
        <taxon>Ophiocordyceps</taxon>
    </lineage>
</organism>
<sequence length="283" mass="30467">MSQPSSPPSASRPPLSRPSGPILGTIQTPASPGPSSPLRPSPSSRQPAHATFQDSSLPAPRDLSHLLRPELYHVLPRAQVPPAFRDSSRQPDSSWSIDSLLSGGHFGPAAIAAVQQLTSPGSKALEESHVFRLVYTRLACLTLIDKTALAAAEAKSLGDLNDFFDPETGACRAPWHLRVLHARLYGLGLGEPRRVVMGYYDLVREARMEHARAGEHHETRALWAARLGDLGIRVATALVDMGDLVGAKVHLESLPGGHDELELAQALLLLWLGDVKQARLCGL</sequence>
<evidence type="ECO:0000256" key="1">
    <source>
        <dbReference type="SAM" id="MobiDB-lite"/>
    </source>
</evidence>
<dbReference type="Proteomes" id="UP000224854">
    <property type="component" value="Unassembled WGS sequence"/>
</dbReference>
<feature type="compositionally biased region" description="Pro residues" evidence="1">
    <location>
        <begin position="31"/>
        <end position="40"/>
    </location>
</feature>
<feature type="region of interest" description="Disordered" evidence="1">
    <location>
        <begin position="1"/>
        <end position="60"/>
    </location>
</feature>